<reference evidence="1 2" key="1">
    <citation type="submission" date="2020-09" db="EMBL/GenBank/DDBJ databases">
        <title>Novel species in genus Gordonia.</title>
        <authorList>
            <person name="Zhang G."/>
        </authorList>
    </citation>
    <scope>NUCLEOTIDE SEQUENCE [LARGE SCALE GENOMIC DNA]</scope>
    <source>
        <strain evidence="1 2">ON-33</strain>
    </source>
</reference>
<proteinExistence type="predicted"/>
<evidence type="ECO:0000313" key="1">
    <source>
        <dbReference type="EMBL" id="MBD1321854.1"/>
    </source>
</evidence>
<keyword evidence="2" id="KW-1185">Reference proteome</keyword>
<name>A0ABR7WJ96_9ACTN</name>
<accession>A0ABR7WJ96</accession>
<protein>
    <submittedName>
        <fullName evidence="1">Uncharacterized protein</fullName>
    </submittedName>
</protein>
<comment type="caution">
    <text evidence="1">The sequence shown here is derived from an EMBL/GenBank/DDBJ whole genome shotgun (WGS) entry which is preliminary data.</text>
</comment>
<dbReference type="Proteomes" id="UP000602395">
    <property type="component" value="Unassembled WGS sequence"/>
</dbReference>
<organism evidence="1 2">
    <name type="scientific">Gordonia hankookensis</name>
    <dbReference type="NCBI Taxonomy" id="589403"/>
    <lineage>
        <taxon>Bacteria</taxon>
        <taxon>Bacillati</taxon>
        <taxon>Actinomycetota</taxon>
        <taxon>Actinomycetes</taxon>
        <taxon>Mycobacteriales</taxon>
        <taxon>Gordoniaceae</taxon>
        <taxon>Gordonia</taxon>
    </lineage>
</organism>
<dbReference type="RefSeq" id="WP_190268298.1">
    <property type="nucleotide sequence ID" value="NZ_BAABAD010000004.1"/>
</dbReference>
<sequence>MDDELQVAEGAGWIPMPDFGQINPRRDNVSGGRHYFTAKTDNGEYARAVGDSISGGPETWHYELDMPFLLADSALRCVEVTISLLVGGRYAVKYRPADWPGGETGGW</sequence>
<gene>
    <name evidence="1" type="ORF">IDF66_19940</name>
</gene>
<evidence type="ECO:0000313" key="2">
    <source>
        <dbReference type="Proteomes" id="UP000602395"/>
    </source>
</evidence>
<dbReference type="EMBL" id="JACWMS010000004">
    <property type="protein sequence ID" value="MBD1321854.1"/>
    <property type="molecule type" value="Genomic_DNA"/>
</dbReference>